<evidence type="ECO:0000256" key="2">
    <source>
        <dbReference type="SAM" id="MobiDB-lite"/>
    </source>
</evidence>
<feature type="compositionally biased region" description="Basic residues" evidence="2">
    <location>
        <begin position="929"/>
        <end position="943"/>
    </location>
</feature>
<feature type="region of interest" description="Disordered" evidence="2">
    <location>
        <begin position="623"/>
        <end position="644"/>
    </location>
</feature>
<dbReference type="AlphaFoldDB" id="A0A2S5BA24"/>
<feature type="compositionally biased region" description="Low complexity" evidence="2">
    <location>
        <begin position="299"/>
        <end position="312"/>
    </location>
</feature>
<sequence length="943" mass="100257">MDSPEAIVPQSPLASADDPPPSPRFRSSRTDVGPVSVQSSDISMSWTEVGDEWCDHRKQSGGGSAPSASSPDAVASELAARYGSAEALEYPRVEREANVLQWQSVESADSTAHLEGAETASAVRSYEGASPAAWSRRSSFGSSTESQDAIVVPERAEEGDADDGDSIEHMRLSFPDPISSSSSALASHGPTNPADASELDSELAESDTIDEDEAPPVGLGGEYSLLLDTVGPPSDSTGASAASMSDASSQASHLSSVPPSPSSNASRQLAAIHSDLESPVKLASGAATHTKSATDTEGSRSTSPLLSLRSLPSTPPPFRTAGPNSGSTQRLESHEAEGRTSEMSSAKLLNSEQQDGWRNPTVYDEKQVQAWLHTASLSGACPEDARSEGARGGEQFDAPALIGTTEAAPSGTRLVKPSTVEPDLSTIQAMSASTTNAPRSMASSTATIVPLPLTSRTNDEVAGSGMLPGAMPMRKSESLRADEDLADDDSLQDTVAGHTPARPNPTRSRRTIALLSVASAALAIALAGWAHPQLPAHTSPQHETAATASPIAQVPIASSRMTFSETLEALLIQTVPRIGLEASHWTTVPAEQTLGAAASQTVKPDPGDLCQHEIAGLDLSRGSLADSSGAEATEDASPPAGGWKAAKAFPFDTLGAADLAELAQNGRETPTSNQACRCRELRRERRRRERLLSRSLPSTPPSIASGSHDRGADLELTRRTQSRSGPWSDWVVNGAQLRTAADLVGARASALVAAAFEQGGNLVTSAARGRRKFNQQVDKQLDATKARFIELSRRAQKAQRRYENLCQRSPGLPECKPYRSIATIGHQLREATGRAQRSLPKWDGLQAVARAERRTVKQARCAVSDVYAGFRPFMARHTKRLAKQARRAQPLAYRGGQETVRYAHSVARAFKRQEKLLQKRFAKGEKRDGKRQRRRDKRAGKHA</sequence>
<feature type="region of interest" description="Disordered" evidence="2">
    <location>
        <begin position="919"/>
        <end position="943"/>
    </location>
</feature>
<feature type="compositionally biased region" description="Low complexity" evidence="2">
    <location>
        <begin position="234"/>
        <end position="266"/>
    </location>
</feature>
<feature type="coiled-coil region" evidence="1">
    <location>
        <begin position="781"/>
        <end position="808"/>
    </location>
</feature>
<dbReference type="EMBL" id="PJQD01000035">
    <property type="protein sequence ID" value="POY73616.1"/>
    <property type="molecule type" value="Genomic_DNA"/>
</dbReference>
<feature type="region of interest" description="Disordered" evidence="2">
    <location>
        <begin position="1"/>
        <end position="76"/>
    </location>
</feature>
<feature type="compositionally biased region" description="Polar residues" evidence="2">
    <location>
        <begin position="341"/>
        <end position="356"/>
    </location>
</feature>
<keyword evidence="1" id="KW-0175">Coiled coil</keyword>
<comment type="caution">
    <text evidence="3">The sequence shown here is derived from an EMBL/GenBank/DDBJ whole genome shotgun (WGS) entry which is preliminary data.</text>
</comment>
<feature type="compositionally biased region" description="Polar residues" evidence="2">
    <location>
        <begin position="36"/>
        <end position="46"/>
    </location>
</feature>
<feature type="compositionally biased region" description="Acidic residues" evidence="2">
    <location>
        <begin position="197"/>
        <end position="214"/>
    </location>
</feature>
<name>A0A2S5BA24_9BASI</name>
<reference evidence="3 4" key="1">
    <citation type="journal article" date="2018" name="Front. Microbiol.">
        <title>Prospects for Fungal Bioremediation of Acidic Radioactive Waste Sites: Characterization and Genome Sequence of Rhodotorula taiwanensis MD1149.</title>
        <authorList>
            <person name="Tkavc R."/>
            <person name="Matrosova V.Y."/>
            <person name="Grichenko O.E."/>
            <person name="Gostincar C."/>
            <person name="Volpe R.P."/>
            <person name="Klimenkova P."/>
            <person name="Gaidamakova E.K."/>
            <person name="Zhou C.E."/>
            <person name="Stewart B.J."/>
            <person name="Lyman M.G."/>
            <person name="Malfatti S.A."/>
            <person name="Rubinfeld B."/>
            <person name="Courtot M."/>
            <person name="Singh J."/>
            <person name="Dalgard C.L."/>
            <person name="Hamilton T."/>
            <person name="Frey K.G."/>
            <person name="Gunde-Cimerman N."/>
            <person name="Dugan L."/>
            <person name="Daly M.J."/>
        </authorList>
    </citation>
    <scope>NUCLEOTIDE SEQUENCE [LARGE SCALE GENOMIC DNA]</scope>
    <source>
        <strain evidence="3 4">MD1149</strain>
    </source>
</reference>
<evidence type="ECO:0000313" key="4">
    <source>
        <dbReference type="Proteomes" id="UP000237144"/>
    </source>
</evidence>
<evidence type="ECO:0000313" key="3">
    <source>
        <dbReference type="EMBL" id="POY73616.1"/>
    </source>
</evidence>
<organism evidence="3 4">
    <name type="scientific">Rhodotorula taiwanensis</name>
    <dbReference type="NCBI Taxonomy" id="741276"/>
    <lineage>
        <taxon>Eukaryota</taxon>
        <taxon>Fungi</taxon>
        <taxon>Dikarya</taxon>
        <taxon>Basidiomycota</taxon>
        <taxon>Pucciniomycotina</taxon>
        <taxon>Microbotryomycetes</taxon>
        <taxon>Sporidiobolales</taxon>
        <taxon>Sporidiobolaceae</taxon>
        <taxon>Rhodotorula</taxon>
    </lineage>
</organism>
<feature type="region of interest" description="Disordered" evidence="2">
    <location>
        <begin position="400"/>
        <end position="508"/>
    </location>
</feature>
<proteinExistence type="predicted"/>
<protein>
    <submittedName>
        <fullName evidence="3">Uncharacterized protein</fullName>
    </submittedName>
</protein>
<feature type="region of interest" description="Disordered" evidence="2">
    <location>
        <begin position="107"/>
        <end position="358"/>
    </location>
</feature>
<gene>
    <name evidence="3" type="ORF">BMF94_3150</name>
</gene>
<dbReference type="Proteomes" id="UP000237144">
    <property type="component" value="Unassembled WGS sequence"/>
</dbReference>
<feature type="compositionally biased region" description="Basic and acidic residues" evidence="2">
    <location>
        <begin position="331"/>
        <end position="340"/>
    </location>
</feature>
<evidence type="ECO:0000256" key="1">
    <source>
        <dbReference type="SAM" id="Coils"/>
    </source>
</evidence>
<feature type="compositionally biased region" description="Basic and acidic residues" evidence="2">
    <location>
        <begin position="919"/>
        <end position="928"/>
    </location>
</feature>
<feature type="compositionally biased region" description="Polar residues" evidence="2">
    <location>
        <begin position="425"/>
        <end position="447"/>
    </location>
</feature>
<feature type="compositionally biased region" description="Low complexity" evidence="2">
    <location>
        <begin position="65"/>
        <end position="76"/>
    </location>
</feature>
<feature type="compositionally biased region" description="Basic and acidic residues" evidence="2">
    <location>
        <begin position="474"/>
        <end position="483"/>
    </location>
</feature>
<feature type="compositionally biased region" description="Low complexity" evidence="2">
    <location>
        <begin position="135"/>
        <end position="146"/>
    </location>
</feature>
<accession>A0A2S5BA24</accession>
<feature type="region of interest" description="Disordered" evidence="2">
    <location>
        <begin position="688"/>
        <end position="713"/>
    </location>
</feature>
<keyword evidence="4" id="KW-1185">Reference proteome</keyword>